<sequence>MFEIFKFLHFGVCVIVYDPIIIEGWERLGLYEYFKAKNLARKQKEDDIREGRREKSRSPSPIRRDSSPNGGRSPPRRRYQR</sequence>
<dbReference type="InterPro" id="IPR056721">
    <property type="entry name" value="DUF7819"/>
</dbReference>
<feature type="region of interest" description="Disordered" evidence="1">
    <location>
        <begin position="41"/>
        <end position="81"/>
    </location>
</feature>
<evidence type="ECO:0000259" key="2">
    <source>
        <dbReference type="Pfam" id="PF25127"/>
    </source>
</evidence>
<dbReference type="AlphaFoldDB" id="A0A8J2K8N2"/>
<feature type="compositionally biased region" description="Basic and acidic residues" evidence="1">
    <location>
        <begin position="42"/>
        <end position="66"/>
    </location>
</feature>
<evidence type="ECO:0000313" key="3">
    <source>
        <dbReference type="EMBL" id="CAG7784996.1"/>
    </source>
</evidence>
<dbReference type="OrthoDB" id="21470at2759"/>
<evidence type="ECO:0000313" key="4">
    <source>
        <dbReference type="Proteomes" id="UP000708208"/>
    </source>
</evidence>
<evidence type="ECO:0000256" key="1">
    <source>
        <dbReference type="SAM" id="MobiDB-lite"/>
    </source>
</evidence>
<gene>
    <name evidence="3" type="ORF">AFUS01_LOCUS23648</name>
</gene>
<name>A0A8J2K8N2_9HEXA</name>
<dbReference type="Proteomes" id="UP000708208">
    <property type="component" value="Unassembled WGS sequence"/>
</dbReference>
<reference evidence="3" key="1">
    <citation type="submission" date="2021-06" db="EMBL/GenBank/DDBJ databases">
        <authorList>
            <person name="Hodson N. C."/>
            <person name="Mongue J. A."/>
            <person name="Jaron S. K."/>
        </authorList>
    </citation>
    <scope>NUCLEOTIDE SEQUENCE</scope>
</reference>
<comment type="caution">
    <text evidence="3">The sequence shown here is derived from an EMBL/GenBank/DDBJ whole genome shotgun (WGS) entry which is preliminary data.</text>
</comment>
<keyword evidence="4" id="KW-1185">Reference proteome</keyword>
<proteinExistence type="predicted"/>
<feature type="domain" description="DUF7819" evidence="2">
    <location>
        <begin position="22"/>
        <end position="60"/>
    </location>
</feature>
<dbReference type="EMBL" id="CAJVCH010286913">
    <property type="protein sequence ID" value="CAG7784996.1"/>
    <property type="molecule type" value="Genomic_DNA"/>
</dbReference>
<dbReference type="Pfam" id="PF25127">
    <property type="entry name" value="DUF7819"/>
    <property type="match status" value="1"/>
</dbReference>
<organism evidence="3 4">
    <name type="scientific">Allacma fusca</name>
    <dbReference type="NCBI Taxonomy" id="39272"/>
    <lineage>
        <taxon>Eukaryota</taxon>
        <taxon>Metazoa</taxon>
        <taxon>Ecdysozoa</taxon>
        <taxon>Arthropoda</taxon>
        <taxon>Hexapoda</taxon>
        <taxon>Collembola</taxon>
        <taxon>Symphypleona</taxon>
        <taxon>Sminthuridae</taxon>
        <taxon>Allacma</taxon>
    </lineage>
</organism>
<protein>
    <recommendedName>
        <fullName evidence="2">DUF7819 domain-containing protein</fullName>
    </recommendedName>
</protein>
<accession>A0A8J2K8N2</accession>